<feature type="transmembrane region" description="Helical" evidence="1">
    <location>
        <begin position="130"/>
        <end position="150"/>
    </location>
</feature>
<dbReference type="HOGENOM" id="CLU_1627566_0_0_1"/>
<dbReference type="Proteomes" id="UP000053780">
    <property type="component" value="Unassembled WGS sequence"/>
</dbReference>
<sequence>MTRKEEVKFVSETGKVIAEEDIEMNEKRKSIHIKEQEGKLIIEENGELVVEENVKVIKNKKDSSKYDNNRYSVLKQYIPITKKDNLSVEDIKMWLLKDSKNWSTKNEEILSKGREELQDVFDFTKTLFTIIYKSIKILCLNMLIIEFYILKIKLMKKTLWNYN</sequence>
<dbReference type="VEuPathDB" id="MicrosporidiaDB:NAPIS_ORF01916"/>
<keyword evidence="1" id="KW-0812">Transmembrane</keyword>
<reference evidence="2 3" key="1">
    <citation type="journal article" date="2013" name="BMC Genomics">
        <title>Genome sequencing and comparative genomics of honey bee microsporidia, Nosema apis reveal novel insights into host-parasite interactions.</title>
        <authorList>
            <person name="Chen Yp."/>
            <person name="Pettis J.S."/>
            <person name="Zhao Y."/>
            <person name="Liu X."/>
            <person name="Tallon L.J."/>
            <person name="Sadzewicz L.D."/>
            <person name="Li R."/>
            <person name="Zheng H."/>
            <person name="Huang S."/>
            <person name="Zhang X."/>
            <person name="Hamilton M.C."/>
            <person name="Pernal S.F."/>
            <person name="Melathopoulos A.P."/>
            <person name="Yan X."/>
            <person name="Evans J.D."/>
        </authorList>
    </citation>
    <scope>NUCLEOTIDE SEQUENCE [LARGE SCALE GENOMIC DNA]</scope>
    <source>
        <strain evidence="2 3">BRL 01</strain>
    </source>
</reference>
<protein>
    <submittedName>
        <fullName evidence="2">Uncharacterized protein</fullName>
    </submittedName>
</protein>
<keyword evidence="3" id="KW-1185">Reference proteome</keyword>
<gene>
    <name evidence="2" type="ORF">NAPIS_ORF01916</name>
</gene>
<dbReference type="AlphaFoldDB" id="T0KZ44"/>
<organism evidence="2 3">
    <name type="scientific">Vairimorpha apis BRL 01</name>
    <dbReference type="NCBI Taxonomy" id="1037528"/>
    <lineage>
        <taxon>Eukaryota</taxon>
        <taxon>Fungi</taxon>
        <taxon>Fungi incertae sedis</taxon>
        <taxon>Microsporidia</taxon>
        <taxon>Nosematidae</taxon>
        <taxon>Vairimorpha</taxon>
    </lineage>
</organism>
<keyword evidence="1" id="KW-1133">Transmembrane helix</keyword>
<evidence type="ECO:0000256" key="1">
    <source>
        <dbReference type="SAM" id="Phobius"/>
    </source>
</evidence>
<evidence type="ECO:0000313" key="3">
    <source>
        <dbReference type="Proteomes" id="UP000053780"/>
    </source>
</evidence>
<dbReference type="EMBL" id="KE647277">
    <property type="protein sequence ID" value="EQB60542.1"/>
    <property type="molecule type" value="Genomic_DNA"/>
</dbReference>
<proteinExistence type="predicted"/>
<evidence type="ECO:0000313" key="2">
    <source>
        <dbReference type="EMBL" id="EQB60542.1"/>
    </source>
</evidence>
<accession>T0KZ44</accession>
<name>T0KZ44_9MICR</name>
<keyword evidence="1" id="KW-0472">Membrane</keyword>